<feature type="transmembrane region" description="Helical" evidence="22">
    <location>
        <begin position="34"/>
        <end position="57"/>
    </location>
</feature>
<comment type="similarity">
    <text evidence="16">Belongs to the SEDS family. FtsW subfamily.</text>
</comment>
<proteinExistence type="inferred from homology"/>
<dbReference type="Pfam" id="PF01098">
    <property type="entry name" value="FTSW_RODA_SPOVE"/>
    <property type="match status" value="1"/>
</dbReference>
<evidence type="ECO:0000256" key="6">
    <source>
        <dbReference type="ARBA" id="ARBA00022679"/>
    </source>
</evidence>
<comment type="catalytic activity">
    <reaction evidence="20">
        <text>[GlcNAc-(1-&gt;4)-Mur2Ac(oyl-L-Ala-gamma-D-Glu-L-Lys-D-Ala-D-Ala)](n)-di-trans,octa-cis-undecaprenyl diphosphate + beta-D-GlcNAc-(1-&gt;4)-Mur2Ac(oyl-L-Ala-gamma-D-Glu-L-Lys-D-Ala-D-Ala)-di-trans,octa-cis-undecaprenyl diphosphate = [GlcNAc-(1-&gt;4)-Mur2Ac(oyl-L-Ala-gamma-D-Glu-L-Lys-D-Ala-D-Ala)](n+1)-di-trans,octa-cis-undecaprenyl diphosphate + di-trans,octa-cis-undecaprenyl diphosphate + H(+)</text>
        <dbReference type="Rhea" id="RHEA:23708"/>
        <dbReference type="Rhea" id="RHEA-COMP:9602"/>
        <dbReference type="Rhea" id="RHEA-COMP:9603"/>
        <dbReference type="ChEBI" id="CHEBI:15378"/>
        <dbReference type="ChEBI" id="CHEBI:58405"/>
        <dbReference type="ChEBI" id="CHEBI:60033"/>
        <dbReference type="ChEBI" id="CHEBI:78435"/>
        <dbReference type="EC" id="2.4.99.28"/>
    </reaction>
</comment>
<evidence type="ECO:0000256" key="13">
    <source>
        <dbReference type="ARBA" id="ARBA00023316"/>
    </source>
</evidence>
<keyword evidence="7 22" id="KW-0812">Transmembrane</keyword>
<protein>
    <recommendedName>
        <fullName evidence="17">Probable peptidoglycan glycosyltransferase FtsW</fullName>
        <ecNumber evidence="19">2.4.99.28</ecNumber>
    </recommendedName>
    <alternativeName>
        <fullName evidence="18">Cell division protein FtsW</fullName>
    </alternativeName>
    <alternativeName>
        <fullName evidence="15">Cell wall polymerase</fullName>
    </alternativeName>
    <alternativeName>
        <fullName evidence="14">Peptidoglycan polymerase</fullName>
    </alternativeName>
</protein>
<comment type="pathway">
    <text evidence="2">Cell wall biogenesis; peptidoglycan biosynthesis.</text>
</comment>
<dbReference type="InterPro" id="IPR013437">
    <property type="entry name" value="FtsW"/>
</dbReference>
<keyword evidence="10 22" id="KW-1133">Transmembrane helix</keyword>
<comment type="caution">
    <text evidence="23">The sequence shown here is derived from an EMBL/GenBank/DDBJ whole genome shotgun (WGS) entry which is preliminary data.</text>
</comment>
<reference evidence="23" key="1">
    <citation type="submission" date="2020-10" db="EMBL/GenBank/DDBJ databases">
        <authorList>
            <person name="Gilroy R."/>
        </authorList>
    </citation>
    <scope>NUCLEOTIDE SEQUENCE</scope>
    <source>
        <strain evidence="23">11300</strain>
    </source>
</reference>
<evidence type="ECO:0000256" key="16">
    <source>
        <dbReference type="ARBA" id="ARBA00038053"/>
    </source>
</evidence>
<keyword evidence="11 22" id="KW-0472">Membrane</keyword>
<feature type="transmembrane region" description="Helical" evidence="22">
    <location>
        <begin position="131"/>
        <end position="153"/>
    </location>
</feature>
<evidence type="ECO:0000256" key="19">
    <source>
        <dbReference type="ARBA" id="ARBA00044770"/>
    </source>
</evidence>
<feature type="transmembrane region" description="Helical" evidence="22">
    <location>
        <begin position="327"/>
        <end position="352"/>
    </location>
</feature>
<evidence type="ECO:0000256" key="3">
    <source>
        <dbReference type="ARBA" id="ARBA00022475"/>
    </source>
</evidence>
<evidence type="ECO:0000256" key="22">
    <source>
        <dbReference type="SAM" id="Phobius"/>
    </source>
</evidence>
<dbReference type="GO" id="GO:0032153">
    <property type="term" value="C:cell division site"/>
    <property type="evidence" value="ECO:0007669"/>
    <property type="project" value="TreeGrafter"/>
</dbReference>
<evidence type="ECO:0000313" key="24">
    <source>
        <dbReference type="Proteomes" id="UP000824091"/>
    </source>
</evidence>
<evidence type="ECO:0000256" key="2">
    <source>
        <dbReference type="ARBA" id="ARBA00004752"/>
    </source>
</evidence>
<evidence type="ECO:0000256" key="17">
    <source>
        <dbReference type="ARBA" id="ARBA00041185"/>
    </source>
</evidence>
<dbReference type="GO" id="GO:0015648">
    <property type="term" value="F:lipid-linked peptidoglycan transporter activity"/>
    <property type="evidence" value="ECO:0007669"/>
    <property type="project" value="TreeGrafter"/>
</dbReference>
<dbReference type="PANTHER" id="PTHR30474">
    <property type="entry name" value="CELL CYCLE PROTEIN"/>
    <property type="match status" value="1"/>
</dbReference>
<name>A0A9D1I4Y7_9FIRM</name>
<dbReference type="AlphaFoldDB" id="A0A9D1I4Y7"/>
<feature type="transmembrane region" description="Helical" evidence="22">
    <location>
        <begin position="99"/>
        <end position="119"/>
    </location>
</feature>
<dbReference type="NCBIfam" id="TIGR02614">
    <property type="entry name" value="ftsW"/>
    <property type="match status" value="1"/>
</dbReference>
<keyword evidence="5" id="KW-0328">Glycosyltransferase</keyword>
<keyword evidence="6" id="KW-0808">Transferase</keyword>
<dbReference type="GO" id="GO:0051301">
    <property type="term" value="P:cell division"/>
    <property type="evidence" value="ECO:0007669"/>
    <property type="project" value="UniProtKB-KW"/>
</dbReference>
<feature type="transmembrane region" description="Helical" evidence="22">
    <location>
        <begin position="69"/>
        <end position="87"/>
    </location>
</feature>
<comment type="function">
    <text evidence="21">Peptidoglycan polymerase that is essential for cell division.</text>
</comment>
<evidence type="ECO:0000256" key="8">
    <source>
        <dbReference type="ARBA" id="ARBA00022960"/>
    </source>
</evidence>
<keyword evidence="4" id="KW-0132">Cell division</keyword>
<evidence type="ECO:0000256" key="20">
    <source>
        <dbReference type="ARBA" id="ARBA00049902"/>
    </source>
</evidence>
<keyword evidence="13" id="KW-0961">Cell wall biogenesis/degradation</keyword>
<dbReference type="GO" id="GO:0005886">
    <property type="term" value="C:plasma membrane"/>
    <property type="evidence" value="ECO:0007669"/>
    <property type="project" value="UniProtKB-SubCell"/>
</dbReference>
<dbReference type="EMBL" id="DVMO01000088">
    <property type="protein sequence ID" value="HIU27912.1"/>
    <property type="molecule type" value="Genomic_DNA"/>
</dbReference>
<evidence type="ECO:0000256" key="7">
    <source>
        <dbReference type="ARBA" id="ARBA00022692"/>
    </source>
</evidence>
<organism evidence="23 24">
    <name type="scientific">Candidatus Fimisoma avicola</name>
    <dbReference type="NCBI Taxonomy" id="2840826"/>
    <lineage>
        <taxon>Bacteria</taxon>
        <taxon>Bacillati</taxon>
        <taxon>Bacillota</taxon>
        <taxon>Clostridia</taxon>
        <taxon>Eubacteriales</taxon>
        <taxon>Candidatus Fimisoma</taxon>
    </lineage>
</organism>
<keyword evidence="8" id="KW-0133">Cell shape</keyword>
<evidence type="ECO:0000256" key="12">
    <source>
        <dbReference type="ARBA" id="ARBA00023306"/>
    </source>
</evidence>
<evidence type="ECO:0000256" key="9">
    <source>
        <dbReference type="ARBA" id="ARBA00022984"/>
    </source>
</evidence>
<evidence type="ECO:0000256" key="10">
    <source>
        <dbReference type="ARBA" id="ARBA00022989"/>
    </source>
</evidence>
<accession>A0A9D1I4Y7</accession>
<dbReference type="GO" id="GO:0071555">
    <property type="term" value="P:cell wall organization"/>
    <property type="evidence" value="ECO:0007669"/>
    <property type="project" value="UniProtKB-KW"/>
</dbReference>
<reference evidence="23" key="2">
    <citation type="journal article" date="2021" name="PeerJ">
        <title>Extensive microbial diversity within the chicken gut microbiome revealed by metagenomics and culture.</title>
        <authorList>
            <person name="Gilroy R."/>
            <person name="Ravi A."/>
            <person name="Getino M."/>
            <person name="Pursley I."/>
            <person name="Horton D.L."/>
            <person name="Alikhan N.F."/>
            <person name="Baker D."/>
            <person name="Gharbi K."/>
            <person name="Hall N."/>
            <person name="Watson M."/>
            <person name="Adriaenssens E.M."/>
            <person name="Foster-Nyarko E."/>
            <person name="Jarju S."/>
            <person name="Secka A."/>
            <person name="Antonio M."/>
            <person name="Oren A."/>
            <person name="Chaudhuri R.R."/>
            <person name="La Ragione R."/>
            <person name="Hildebrand F."/>
            <person name="Pallen M.J."/>
        </authorList>
    </citation>
    <scope>NUCLEOTIDE SEQUENCE</scope>
    <source>
        <strain evidence="23">11300</strain>
    </source>
</reference>
<dbReference type="EC" id="2.4.99.28" evidence="19"/>
<keyword evidence="3" id="KW-1003">Cell membrane</keyword>
<evidence type="ECO:0000256" key="5">
    <source>
        <dbReference type="ARBA" id="ARBA00022676"/>
    </source>
</evidence>
<dbReference type="GO" id="GO:0008955">
    <property type="term" value="F:peptidoglycan glycosyltransferase activity"/>
    <property type="evidence" value="ECO:0007669"/>
    <property type="project" value="UniProtKB-EC"/>
</dbReference>
<gene>
    <name evidence="23" type="primary">ftsW</name>
    <name evidence="23" type="ORF">IAD16_05995</name>
</gene>
<evidence type="ECO:0000256" key="1">
    <source>
        <dbReference type="ARBA" id="ARBA00004651"/>
    </source>
</evidence>
<comment type="subcellular location">
    <subcellularLocation>
        <location evidence="1">Cell membrane</location>
        <topology evidence="1">Multi-pass membrane protein</topology>
    </subcellularLocation>
</comment>
<evidence type="ECO:0000256" key="18">
    <source>
        <dbReference type="ARBA" id="ARBA00041418"/>
    </source>
</evidence>
<feature type="transmembrane region" description="Helical" evidence="22">
    <location>
        <begin position="289"/>
        <end position="315"/>
    </location>
</feature>
<evidence type="ECO:0000256" key="15">
    <source>
        <dbReference type="ARBA" id="ARBA00033270"/>
    </source>
</evidence>
<feature type="transmembrane region" description="Helical" evidence="22">
    <location>
        <begin position="160"/>
        <end position="181"/>
    </location>
</feature>
<evidence type="ECO:0000313" key="23">
    <source>
        <dbReference type="EMBL" id="HIU27912.1"/>
    </source>
</evidence>
<sequence>MKRSKVLTTESAAEEKKPKKKQFRFLPEEKSGDLWLILLTVVLVTFGTVMIFSASYYKSISEAGDPYAYLKRQLMWVAVGFVAMWVLSKIDYHIWGKLYKVIPILCIGLLALIFTPLGIEVNGAVRWVGAGPITIMPGEIAKMGLIIFVAGYFDRYPKRAYSFWQGVIPVVMLAAVYAGMIMLQPNMSTAFTIVFIAGGMLLVSGVKWRHMGILAGGAGVAAAAMIFTDSDGYRLSRITSFLDPFAHALDDGWQVVQSLLALGTGGLTGLGLGNSIQKNLYLPEPQNDFILAIIGEELGLVGVLCLMAVYMVLIWRGCHVAINAKDYMGMMMASGITIMIGIQVILNIAVVTSSFPPTGIILPFVSYGGNALLIFMGAMGILLNISKSSDI</sequence>
<dbReference type="Proteomes" id="UP000824091">
    <property type="component" value="Unassembled WGS sequence"/>
</dbReference>
<feature type="transmembrane region" description="Helical" evidence="22">
    <location>
        <begin position="211"/>
        <end position="228"/>
    </location>
</feature>
<feature type="transmembrane region" description="Helical" evidence="22">
    <location>
        <begin position="187"/>
        <end position="204"/>
    </location>
</feature>
<dbReference type="GO" id="GO:0008360">
    <property type="term" value="P:regulation of cell shape"/>
    <property type="evidence" value="ECO:0007669"/>
    <property type="project" value="UniProtKB-KW"/>
</dbReference>
<dbReference type="GO" id="GO:0009252">
    <property type="term" value="P:peptidoglycan biosynthetic process"/>
    <property type="evidence" value="ECO:0007669"/>
    <property type="project" value="UniProtKB-KW"/>
</dbReference>
<evidence type="ECO:0000256" key="4">
    <source>
        <dbReference type="ARBA" id="ARBA00022618"/>
    </source>
</evidence>
<feature type="transmembrane region" description="Helical" evidence="22">
    <location>
        <begin position="364"/>
        <end position="385"/>
    </location>
</feature>
<evidence type="ECO:0000256" key="14">
    <source>
        <dbReference type="ARBA" id="ARBA00032370"/>
    </source>
</evidence>
<keyword evidence="9" id="KW-0573">Peptidoglycan synthesis</keyword>
<keyword evidence="12" id="KW-0131">Cell cycle</keyword>
<evidence type="ECO:0000256" key="21">
    <source>
        <dbReference type="ARBA" id="ARBA00049966"/>
    </source>
</evidence>
<dbReference type="PANTHER" id="PTHR30474:SF2">
    <property type="entry name" value="PEPTIDOGLYCAN GLYCOSYLTRANSFERASE FTSW-RELATED"/>
    <property type="match status" value="1"/>
</dbReference>
<evidence type="ECO:0000256" key="11">
    <source>
        <dbReference type="ARBA" id="ARBA00023136"/>
    </source>
</evidence>
<dbReference type="InterPro" id="IPR001182">
    <property type="entry name" value="FtsW/RodA"/>
</dbReference>